<dbReference type="Gene3D" id="3.90.380.10">
    <property type="entry name" value="Naphthalene 1,2-dioxygenase Alpha Subunit, Chain A, domain 1"/>
    <property type="match status" value="1"/>
</dbReference>
<keyword evidence="5" id="KW-0408">Iron</keyword>
<dbReference type="GO" id="GO:0051537">
    <property type="term" value="F:2 iron, 2 sulfur cluster binding"/>
    <property type="evidence" value="ECO:0007669"/>
    <property type="project" value="UniProtKB-KW"/>
</dbReference>
<evidence type="ECO:0000256" key="1">
    <source>
        <dbReference type="ARBA" id="ARBA00001962"/>
    </source>
</evidence>
<keyword evidence="4" id="KW-0560">Oxidoreductase</keyword>
<evidence type="ECO:0000256" key="2">
    <source>
        <dbReference type="ARBA" id="ARBA00022714"/>
    </source>
</evidence>
<evidence type="ECO:0000259" key="7">
    <source>
        <dbReference type="PROSITE" id="PS51296"/>
    </source>
</evidence>
<reference evidence="8" key="1">
    <citation type="submission" date="2018-05" db="EMBL/GenBank/DDBJ databases">
        <authorList>
            <person name="Lanie J.A."/>
            <person name="Ng W.-L."/>
            <person name="Kazmierczak K.M."/>
            <person name="Andrzejewski T.M."/>
            <person name="Davidsen T.M."/>
            <person name="Wayne K.J."/>
            <person name="Tettelin H."/>
            <person name="Glass J.I."/>
            <person name="Rusch D."/>
            <person name="Podicherti R."/>
            <person name="Tsui H.-C.T."/>
            <person name="Winkler M.E."/>
        </authorList>
    </citation>
    <scope>NUCLEOTIDE SEQUENCE</scope>
</reference>
<keyword evidence="3" id="KW-0479">Metal-binding</keyword>
<dbReference type="PANTHER" id="PTHR43756">
    <property type="entry name" value="CHOLINE MONOOXYGENASE, CHLOROPLASTIC"/>
    <property type="match status" value="1"/>
</dbReference>
<dbReference type="Gene3D" id="2.102.10.10">
    <property type="entry name" value="Rieske [2Fe-2S] iron-sulphur domain"/>
    <property type="match status" value="1"/>
</dbReference>
<feature type="non-terminal residue" evidence="8">
    <location>
        <position position="265"/>
    </location>
</feature>
<dbReference type="AlphaFoldDB" id="A0A382RWU9"/>
<dbReference type="InterPro" id="IPR017941">
    <property type="entry name" value="Rieske_2Fe-2S"/>
</dbReference>
<dbReference type="PANTHER" id="PTHR43756:SF5">
    <property type="entry name" value="CHOLINE MONOOXYGENASE, CHLOROPLASTIC"/>
    <property type="match status" value="1"/>
</dbReference>
<dbReference type="GO" id="GO:0016491">
    <property type="term" value="F:oxidoreductase activity"/>
    <property type="evidence" value="ECO:0007669"/>
    <property type="project" value="UniProtKB-KW"/>
</dbReference>
<sequence length="265" mass="30534">MTSPMQVETDIRKAGTIPSRVYYDPELYNHARERIFERSWQLVGDTAQLKAPGHVIPFTLLEGCLDEALVLTRSNDGIAHCLSNVCTHRGTIVVEGEGHLQTLRCRYHGRRFDLDGCFKFMPEFDQAENFPSDSDNLPNLPLHEWGPFFFSSLDPMCDFGEWIRPVVERMDWLQPETFQAHPELSQDYLIQANWALYCDNYLEGFHVPYVHAGSLGDKLDYEQYHTEVHEWGSVQIGVARDGEPAFDLPKGHPDYGKQIAGYYFW</sequence>
<dbReference type="SUPFAM" id="SSF55961">
    <property type="entry name" value="Bet v1-like"/>
    <property type="match status" value="1"/>
</dbReference>
<proteinExistence type="predicted"/>
<feature type="domain" description="Rieske" evidence="7">
    <location>
        <begin position="53"/>
        <end position="151"/>
    </location>
</feature>
<dbReference type="InterPro" id="IPR001663">
    <property type="entry name" value="Rng_hydr_dOase-A"/>
</dbReference>
<dbReference type="CDD" id="cd03469">
    <property type="entry name" value="Rieske_RO_Alpha_N"/>
    <property type="match status" value="1"/>
</dbReference>
<evidence type="ECO:0000256" key="3">
    <source>
        <dbReference type="ARBA" id="ARBA00022723"/>
    </source>
</evidence>
<dbReference type="PROSITE" id="PS51296">
    <property type="entry name" value="RIESKE"/>
    <property type="match status" value="1"/>
</dbReference>
<dbReference type="SUPFAM" id="SSF50022">
    <property type="entry name" value="ISP domain"/>
    <property type="match status" value="1"/>
</dbReference>
<protein>
    <recommendedName>
        <fullName evidence="7">Rieske domain-containing protein</fullName>
    </recommendedName>
</protein>
<keyword evidence="2" id="KW-0001">2Fe-2S</keyword>
<dbReference type="EMBL" id="UINC01124750">
    <property type="protein sequence ID" value="SVD02113.1"/>
    <property type="molecule type" value="Genomic_DNA"/>
</dbReference>
<evidence type="ECO:0000256" key="6">
    <source>
        <dbReference type="ARBA" id="ARBA00023014"/>
    </source>
</evidence>
<evidence type="ECO:0000256" key="5">
    <source>
        <dbReference type="ARBA" id="ARBA00023004"/>
    </source>
</evidence>
<dbReference type="GO" id="GO:0005506">
    <property type="term" value="F:iron ion binding"/>
    <property type="evidence" value="ECO:0007669"/>
    <property type="project" value="InterPro"/>
</dbReference>
<name>A0A382RWU9_9ZZZZ</name>
<comment type="cofactor">
    <cofactor evidence="1">
        <name>Fe cation</name>
        <dbReference type="ChEBI" id="CHEBI:24875"/>
    </cofactor>
</comment>
<evidence type="ECO:0000256" key="4">
    <source>
        <dbReference type="ARBA" id="ARBA00023002"/>
    </source>
</evidence>
<keyword evidence="6" id="KW-0411">Iron-sulfur</keyword>
<dbReference type="InterPro" id="IPR036922">
    <property type="entry name" value="Rieske_2Fe-2S_sf"/>
</dbReference>
<dbReference type="InterPro" id="IPR015879">
    <property type="entry name" value="Ring_hydroxy_dOase_asu_C_dom"/>
</dbReference>
<dbReference type="Pfam" id="PF00848">
    <property type="entry name" value="Ring_hydroxyl_A"/>
    <property type="match status" value="1"/>
</dbReference>
<dbReference type="Pfam" id="PF00355">
    <property type="entry name" value="Rieske"/>
    <property type="match status" value="1"/>
</dbReference>
<organism evidence="8">
    <name type="scientific">marine metagenome</name>
    <dbReference type="NCBI Taxonomy" id="408172"/>
    <lineage>
        <taxon>unclassified sequences</taxon>
        <taxon>metagenomes</taxon>
        <taxon>ecological metagenomes</taxon>
    </lineage>
</organism>
<gene>
    <name evidence="8" type="ORF">METZ01_LOCUS354967</name>
</gene>
<accession>A0A382RWU9</accession>
<evidence type="ECO:0000313" key="8">
    <source>
        <dbReference type="EMBL" id="SVD02113.1"/>
    </source>
</evidence>